<keyword evidence="2" id="KW-0328">Glycosyltransferase</keyword>
<dbReference type="Pfam" id="PF03552">
    <property type="entry name" value="Cellulose_synt"/>
    <property type="match status" value="1"/>
</dbReference>
<evidence type="ECO:0000256" key="7">
    <source>
        <dbReference type="ARBA" id="ARBA00023316"/>
    </source>
</evidence>
<keyword evidence="11" id="KW-1185">Reference proteome</keyword>
<accession>A0A5J9SVD9</accession>
<evidence type="ECO:0000256" key="8">
    <source>
        <dbReference type="SAM" id="MobiDB-lite"/>
    </source>
</evidence>
<dbReference type="PANTHER" id="PTHR13301">
    <property type="entry name" value="X-BOX TRANSCRIPTION FACTOR-RELATED"/>
    <property type="match status" value="1"/>
</dbReference>
<keyword evidence="4 9" id="KW-0812">Transmembrane</keyword>
<feature type="compositionally biased region" description="Low complexity" evidence="8">
    <location>
        <begin position="130"/>
        <end position="139"/>
    </location>
</feature>
<feature type="region of interest" description="Disordered" evidence="8">
    <location>
        <begin position="121"/>
        <end position="141"/>
    </location>
</feature>
<dbReference type="InterPro" id="IPR005150">
    <property type="entry name" value="Cellulose_synth"/>
</dbReference>
<organism evidence="10 11">
    <name type="scientific">Eragrostis curvula</name>
    <name type="common">weeping love grass</name>
    <dbReference type="NCBI Taxonomy" id="38414"/>
    <lineage>
        <taxon>Eukaryota</taxon>
        <taxon>Viridiplantae</taxon>
        <taxon>Streptophyta</taxon>
        <taxon>Embryophyta</taxon>
        <taxon>Tracheophyta</taxon>
        <taxon>Spermatophyta</taxon>
        <taxon>Magnoliopsida</taxon>
        <taxon>Liliopsida</taxon>
        <taxon>Poales</taxon>
        <taxon>Poaceae</taxon>
        <taxon>PACMAD clade</taxon>
        <taxon>Chloridoideae</taxon>
        <taxon>Eragrostideae</taxon>
        <taxon>Eragrostidinae</taxon>
        <taxon>Eragrostis</taxon>
    </lineage>
</organism>
<evidence type="ECO:0000256" key="3">
    <source>
        <dbReference type="ARBA" id="ARBA00022679"/>
    </source>
</evidence>
<evidence type="ECO:0000256" key="5">
    <source>
        <dbReference type="ARBA" id="ARBA00022989"/>
    </source>
</evidence>
<feature type="non-terminal residue" evidence="10">
    <location>
        <position position="1"/>
    </location>
</feature>
<keyword evidence="3" id="KW-0808">Transferase</keyword>
<name>A0A5J9SVD9_9POAL</name>
<keyword evidence="7" id="KW-0961">Cell wall biogenesis/degradation</keyword>
<comment type="caution">
    <text evidence="10">The sequence shown here is derived from an EMBL/GenBank/DDBJ whole genome shotgun (WGS) entry which is preliminary data.</text>
</comment>
<dbReference type="GO" id="GO:0030244">
    <property type="term" value="P:cellulose biosynthetic process"/>
    <property type="evidence" value="ECO:0007669"/>
    <property type="project" value="InterPro"/>
</dbReference>
<protein>
    <submittedName>
        <fullName evidence="10">Uncharacterized protein</fullName>
    </submittedName>
</protein>
<dbReference type="GO" id="GO:0016020">
    <property type="term" value="C:membrane"/>
    <property type="evidence" value="ECO:0007669"/>
    <property type="project" value="InterPro"/>
</dbReference>
<reference evidence="10 11" key="1">
    <citation type="journal article" date="2019" name="Sci. Rep.">
        <title>A high-quality genome of Eragrostis curvula grass provides insights into Poaceae evolution and supports new strategies to enhance forage quality.</title>
        <authorList>
            <person name="Carballo J."/>
            <person name="Santos B.A.C.M."/>
            <person name="Zappacosta D."/>
            <person name="Garbus I."/>
            <person name="Selva J.P."/>
            <person name="Gallo C.A."/>
            <person name="Diaz A."/>
            <person name="Albertini E."/>
            <person name="Caccamo M."/>
            <person name="Echenique V."/>
        </authorList>
    </citation>
    <scope>NUCLEOTIDE SEQUENCE [LARGE SCALE GENOMIC DNA]</scope>
    <source>
        <strain evidence="11">cv. Victoria</strain>
        <tissue evidence="10">Leaf</tissue>
    </source>
</reference>
<dbReference type="AlphaFoldDB" id="A0A5J9SVD9"/>
<dbReference type="GO" id="GO:0016760">
    <property type="term" value="F:cellulose synthase (UDP-forming) activity"/>
    <property type="evidence" value="ECO:0007669"/>
    <property type="project" value="InterPro"/>
</dbReference>
<evidence type="ECO:0000256" key="4">
    <source>
        <dbReference type="ARBA" id="ARBA00022692"/>
    </source>
</evidence>
<dbReference type="OrthoDB" id="72851at2759"/>
<dbReference type="Gramene" id="TVU02981">
    <property type="protein sequence ID" value="TVU02981"/>
    <property type="gene ID" value="EJB05_51527"/>
</dbReference>
<dbReference type="GO" id="GO:0012505">
    <property type="term" value="C:endomembrane system"/>
    <property type="evidence" value="ECO:0007669"/>
    <property type="project" value="UniProtKB-SubCell"/>
</dbReference>
<evidence type="ECO:0000256" key="6">
    <source>
        <dbReference type="ARBA" id="ARBA00023136"/>
    </source>
</evidence>
<feature type="transmembrane region" description="Helical" evidence="9">
    <location>
        <begin position="168"/>
        <end position="193"/>
    </location>
</feature>
<dbReference type="GO" id="GO:0071555">
    <property type="term" value="P:cell wall organization"/>
    <property type="evidence" value="ECO:0007669"/>
    <property type="project" value="UniProtKB-KW"/>
</dbReference>
<evidence type="ECO:0000313" key="10">
    <source>
        <dbReference type="EMBL" id="TVU02981.1"/>
    </source>
</evidence>
<keyword evidence="5 9" id="KW-1133">Transmembrane helix</keyword>
<evidence type="ECO:0000256" key="1">
    <source>
        <dbReference type="ARBA" id="ARBA00004308"/>
    </source>
</evidence>
<evidence type="ECO:0000256" key="9">
    <source>
        <dbReference type="SAM" id="Phobius"/>
    </source>
</evidence>
<dbReference type="EMBL" id="RWGY01000248">
    <property type="protein sequence ID" value="TVU02981.1"/>
    <property type="molecule type" value="Genomic_DNA"/>
</dbReference>
<sequence length="217" mass="23526">MALNAASKMNYLACVHILALLSQHFDPPRTGTSTGRSSQLPCVDVSILATEYPLDRHATRPTSLTTAGRWSTIYHEALQETAKFAALWKPFCQQHRVEPRAPKSYFAAKVAEGPHAGDSLRVHCRRSRGGSRQSRPTSGADLRTATRSCAARVGPLTCSCRALLAGRIYTYLFAGIAMMEISGWAGLTLLGWGRNERFYVHDRGGGAARTVCSGSSA</sequence>
<evidence type="ECO:0000256" key="2">
    <source>
        <dbReference type="ARBA" id="ARBA00022676"/>
    </source>
</evidence>
<gene>
    <name evidence="10" type="ORF">EJB05_51527</name>
</gene>
<proteinExistence type="predicted"/>
<keyword evidence="6 9" id="KW-0472">Membrane</keyword>
<evidence type="ECO:0000313" key="11">
    <source>
        <dbReference type="Proteomes" id="UP000324897"/>
    </source>
</evidence>
<dbReference type="Proteomes" id="UP000324897">
    <property type="component" value="Unassembled WGS sequence"/>
</dbReference>
<comment type="subcellular location">
    <subcellularLocation>
        <location evidence="1">Endomembrane system</location>
    </subcellularLocation>
</comment>